<sequence length="626" mass="70464">MQIQNSVGIEMVLLAPGSFTQGADNGNYETQPSHTVHLSSPFYMSSRLVTFGQYERFRPGFRKNLQTIRRLTNTDPRWVAEYEHAYQDDDPVVGVNWHEAVAFCKWLSAKEGQSYRLPSESEWEYAAQSEAAAKEQLHAFTGQIEQWCLDWYGPYPNGEQTDPAGYREGTTRITRGGSSWTPEGTHAVAGRMSFLPADRYPGLGFRVVVGAMPFRYIEHQPRPLCQSEVPQERYDWRAQQVESEEAIFLTPIDFVKIPDNSTGPLYSDHNHFPSVTWCPNGDLLVTWFTDLGKHATGEEGVKLNIAASRLRKGSQSWDAPSLFWSAADRNDHSSALWTHPETGLLYHFQGTGSYPNQGNQTLFMRTSDDNGANWSAPRIMSDVRSMWNPHIVTRTREGVLILSSDLNFDQPMWGRIIISHDDGHTWHAPAGKIHGQHPGIVQLADGALMAVGRDNWNTEHAAVPGSGVPISTSVDLGESWSYRREPALGHGIDWRQRPVLLRLKEGPILYIGFTDKSNTAKAQRLGIEIVDQAGERRRVYGMFSALSFDEGRTWSHHKLVTPSSDDREYDGGGNTDFFVANAEQSEPAGYLQALQTDDHMIHLLSSKLHYRFNYKWLQAATLAAPK</sequence>
<evidence type="ECO:0000313" key="4">
    <source>
        <dbReference type="Proteomes" id="UP000621560"/>
    </source>
</evidence>
<accession>A0A927BXR4</accession>
<dbReference type="Gene3D" id="3.90.1580.10">
    <property type="entry name" value="paralog of FGE (formylglycine-generating enzyme)"/>
    <property type="match status" value="2"/>
</dbReference>
<dbReference type="Pfam" id="PF03781">
    <property type="entry name" value="FGE-sulfatase"/>
    <property type="match status" value="1"/>
</dbReference>
<protein>
    <submittedName>
        <fullName evidence="3">SUMF1/EgtB/PvdO family nonheme iron enzyme</fullName>
    </submittedName>
</protein>
<dbReference type="InterPro" id="IPR005532">
    <property type="entry name" value="SUMF_dom"/>
</dbReference>
<name>A0A927BXR4_9BACL</name>
<dbReference type="InterPro" id="IPR011040">
    <property type="entry name" value="Sialidase"/>
</dbReference>
<keyword evidence="4" id="KW-1185">Reference proteome</keyword>
<evidence type="ECO:0000259" key="2">
    <source>
        <dbReference type="Pfam" id="PF13088"/>
    </source>
</evidence>
<feature type="domain" description="Sialidase" evidence="2">
    <location>
        <begin position="281"/>
        <end position="564"/>
    </location>
</feature>
<dbReference type="AlphaFoldDB" id="A0A927BXR4"/>
<dbReference type="EMBL" id="JACXIZ010000037">
    <property type="protein sequence ID" value="MBD2847429.1"/>
    <property type="molecule type" value="Genomic_DNA"/>
</dbReference>
<dbReference type="SUPFAM" id="SSF50939">
    <property type="entry name" value="Sialidases"/>
    <property type="match status" value="1"/>
</dbReference>
<dbReference type="InterPro" id="IPR036278">
    <property type="entry name" value="Sialidase_sf"/>
</dbReference>
<dbReference type="InterPro" id="IPR042095">
    <property type="entry name" value="SUMF_sf"/>
</dbReference>
<evidence type="ECO:0000259" key="1">
    <source>
        <dbReference type="Pfam" id="PF03781"/>
    </source>
</evidence>
<dbReference type="Gene3D" id="2.120.10.10">
    <property type="match status" value="1"/>
</dbReference>
<dbReference type="Pfam" id="PF13088">
    <property type="entry name" value="BNR_2"/>
    <property type="match status" value="1"/>
</dbReference>
<dbReference type="InterPro" id="IPR051043">
    <property type="entry name" value="Sulfatase_Mod_Factor_Kinase"/>
</dbReference>
<dbReference type="PANTHER" id="PTHR23150:SF19">
    <property type="entry name" value="FORMYLGLYCINE-GENERATING ENZYME"/>
    <property type="match status" value="1"/>
</dbReference>
<comment type="caution">
    <text evidence="3">The sequence shown here is derived from an EMBL/GenBank/DDBJ whole genome shotgun (WGS) entry which is preliminary data.</text>
</comment>
<gene>
    <name evidence="3" type="ORF">IDH44_19680</name>
</gene>
<reference evidence="3" key="1">
    <citation type="submission" date="2020-09" db="EMBL/GenBank/DDBJ databases">
        <title>A novel bacterium of genus Paenibacillus, isolated from South China Sea.</title>
        <authorList>
            <person name="Huang H."/>
            <person name="Mo K."/>
            <person name="Hu Y."/>
        </authorList>
    </citation>
    <scope>NUCLEOTIDE SEQUENCE</scope>
    <source>
        <strain evidence="3">IB182496</strain>
    </source>
</reference>
<feature type="domain" description="Sulfatase-modifying factor enzyme-like" evidence="1">
    <location>
        <begin position="10"/>
        <end position="131"/>
    </location>
</feature>
<dbReference type="Proteomes" id="UP000621560">
    <property type="component" value="Unassembled WGS sequence"/>
</dbReference>
<dbReference type="CDD" id="cd15482">
    <property type="entry name" value="Sialidase_non-viral"/>
    <property type="match status" value="1"/>
</dbReference>
<dbReference type="InterPro" id="IPR016187">
    <property type="entry name" value="CTDL_fold"/>
</dbReference>
<dbReference type="SUPFAM" id="SSF56436">
    <property type="entry name" value="C-type lectin-like"/>
    <property type="match status" value="1"/>
</dbReference>
<proteinExistence type="predicted"/>
<dbReference type="PANTHER" id="PTHR23150">
    <property type="entry name" value="SULFATASE MODIFYING FACTOR 1, 2"/>
    <property type="match status" value="1"/>
</dbReference>
<organism evidence="3 4">
    <name type="scientific">Paenibacillus sabuli</name>
    <dbReference type="NCBI Taxonomy" id="2772509"/>
    <lineage>
        <taxon>Bacteria</taxon>
        <taxon>Bacillati</taxon>
        <taxon>Bacillota</taxon>
        <taxon>Bacilli</taxon>
        <taxon>Bacillales</taxon>
        <taxon>Paenibacillaceae</taxon>
        <taxon>Paenibacillus</taxon>
    </lineage>
</organism>
<dbReference type="GO" id="GO:0120147">
    <property type="term" value="F:formylglycine-generating oxidase activity"/>
    <property type="evidence" value="ECO:0007669"/>
    <property type="project" value="TreeGrafter"/>
</dbReference>
<evidence type="ECO:0000313" key="3">
    <source>
        <dbReference type="EMBL" id="MBD2847429.1"/>
    </source>
</evidence>